<organism evidence="4 5">
    <name type="scientific">Pedococcus aerophilus</name>
    <dbReference type="NCBI Taxonomy" id="436356"/>
    <lineage>
        <taxon>Bacteria</taxon>
        <taxon>Bacillati</taxon>
        <taxon>Actinomycetota</taxon>
        <taxon>Actinomycetes</taxon>
        <taxon>Micrococcales</taxon>
        <taxon>Intrasporangiaceae</taxon>
        <taxon>Pedococcus</taxon>
    </lineage>
</organism>
<dbReference type="Pfam" id="PF00072">
    <property type="entry name" value="Response_reg"/>
    <property type="match status" value="1"/>
</dbReference>
<comment type="caution">
    <text evidence="4">The sequence shown here is derived from an EMBL/GenBank/DDBJ whole genome shotgun (WGS) entry which is preliminary data.</text>
</comment>
<evidence type="ECO:0000256" key="1">
    <source>
        <dbReference type="ARBA" id="ARBA00022553"/>
    </source>
</evidence>
<dbReference type="PANTHER" id="PTHR44591">
    <property type="entry name" value="STRESS RESPONSE REGULATOR PROTEIN 1"/>
    <property type="match status" value="1"/>
</dbReference>
<dbReference type="RefSeq" id="WP_344191171.1">
    <property type="nucleotide sequence ID" value="NZ_BAAARN010000001.1"/>
</dbReference>
<feature type="modified residue" description="4-aspartylphosphate" evidence="2">
    <location>
        <position position="53"/>
    </location>
</feature>
<dbReference type="Gene3D" id="3.40.50.2300">
    <property type="match status" value="1"/>
</dbReference>
<dbReference type="InterPro" id="IPR050595">
    <property type="entry name" value="Bact_response_regulator"/>
</dbReference>
<dbReference type="PANTHER" id="PTHR44591:SF22">
    <property type="entry name" value="CHEY SUBFAMILY"/>
    <property type="match status" value="1"/>
</dbReference>
<evidence type="ECO:0000256" key="2">
    <source>
        <dbReference type="PROSITE-ProRule" id="PRU00169"/>
    </source>
</evidence>
<keyword evidence="5" id="KW-1185">Reference proteome</keyword>
<evidence type="ECO:0000313" key="5">
    <source>
        <dbReference type="Proteomes" id="UP001501326"/>
    </source>
</evidence>
<dbReference type="Proteomes" id="UP001501326">
    <property type="component" value="Unassembled WGS sequence"/>
</dbReference>
<proteinExistence type="predicted"/>
<dbReference type="SUPFAM" id="SSF52172">
    <property type="entry name" value="CheY-like"/>
    <property type="match status" value="1"/>
</dbReference>
<gene>
    <name evidence="4" type="ORF">GCM10009867_11790</name>
</gene>
<dbReference type="EMBL" id="BAAARN010000001">
    <property type="protein sequence ID" value="GAA2733569.1"/>
    <property type="molecule type" value="Genomic_DNA"/>
</dbReference>
<keyword evidence="1 2" id="KW-0597">Phosphoprotein</keyword>
<evidence type="ECO:0000313" key="4">
    <source>
        <dbReference type="EMBL" id="GAA2733569.1"/>
    </source>
</evidence>
<name>A0ABN3UIZ1_9MICO</name>
<feature type="domain" description="Response regulatory" evidence="3">
    <location>
        <begin position="3"/>
        <end position="120"/>
    </location>
</feature>
<dbReference type="InterPro" id="IPR011006">
    <property type="entry name" value="CheY-like_superfamily"/>
</dbReference>
<dbReference type="InterPro" id="IPR001789">
    <property type="entry name" value="Sig_transdc_resp-reg_receiver"/>
</dbReference>
<sequence length="122" mass="12835">MAVALVVDDDADIRHLVSLTARMAGYDPVAAESGEHALALLAGGLHPAVIVLDVVMPGVTGLDVCRSLRREAFLRSTPIVFLSAMARPEDRQSGLDAGADRYVIKPFSPRTLAGVLEAMAPA</sequence>
<reference evidence="4 5" key="1">
    <citation type="journal article" date="2019" name="Int. J. Syst. Evol. Microbiol.">
        <title>The Global Catalogue of Microorganisms (GCM) 10K type strain sequencing project: providing services to taxonomists for standard genome sequencing and annotation.</title>
        <authorList>
            <consortium name="The Broad Institute Genomics Platform"/>
            <consortium name="The Broad Institute Genome Sequencing Center for Infectious Disease"/>
            <person name="Wu L."/>
            <person name="Ma J."/>
        </authorList>
    </citation>
    <scope>NUCLEOTIDE SEQUENCE [LARGE SCALE GENOMIC DNA]</scope>
    <source>
        <strain evidence="4 5">JCM 16378</strain>
    </source>
</reference>
<dbReference type="PROSITE" id="PS50110">
    <property type="entry name" value="RESPONSE_REGULATORY"/>
    <property type="match status" value="1"/>
</dbReference>
<dbReference type="SMART" id="SM00448">
    <property type="entry name" value="REC"/>
    <property type="match status" value="1"/>
</dbReference>
<accession>A0ABN3UIZ1</accession>
<protein>
    <recommendedName>
        <fullName evidence="3">Response regulatory domain-containing protein</fullName>
    </recommendedName>
</protein>
<evidence type="ECO:0000259" key="3">
    <source>
        <dbReference type="PROSITE" id="PS50110"/>
    </source>
</evidence>